<gene>
    <name evidence="1" type="ORF">CEV33_0998</name>
</gene>
<dbReference type="Proteomes" id="UP000216478">
    <property type="component" value="Unassembled WGS sequence"/>
</dbReference>
<accession>A0A256FEL1</accession>
<proteinExistence type="predicted"/>
<dbReference type="AlphaFoldDB" id="A0A256FEL1"/>
<comment type="caution">
    <text evidence="1">The sequence shown here is derived from an EMBL/GenBank/DDBJ whole genome shotgun (WGS) entry which is preliminary data.</text>
</comment>
<protein>
    <submittedName>
        <fullName evidence="1">Uncharacterized protein</fullName>
    </submittedName>
</protein>
<name>A0A256FEL1_9HYPH</name>
<evidence type="ECO:0000313" key="1">
    <source>
        <dbReference type="EMBL" id="OYR13274.1"/>
    </source>
</evidence>
<evidence type="ECO:0000313" key="2">
    <source>
        <dbReference type="Proteomes" id="UP000216478"/>
    </source>
</evidence>
<sequence>MLELERQRFLLLSVFDRDIGKSWLIYQIHYSPVIVPL</sequence>
<reference evidence="1 2" key="1">
    <citation type="submission" date="2017-07" db="EMBL/GenBank/DDBJ databases">
        <title>Phylogenetic study on the rhizospheric bacterium Ochrobactrum sp. A44.</title>
        <authorList>
            <person name="Krzyzanowska D.M."/>
            <person name="Ossowicki A."/>
            <person name="Rajewska M."/>
            <person name="Maciag T."/>
            <person name="Kaczynski Z."/>
            <person name="Czerwicka M."/>
            <person name="Jafra S."/>
        </authorList>
    </citation>
    <scope>NUCLEOTIDE SEQUENCE [LARGE SCALE GENOMIC DNA]</scope>
    <source>
        <strain evidence="1 2">OgA9a</strain>
    </source>
</reference>
<organism evidence="1 2">
    <name type="scientific">Brucella grignonensis</name>
    <dbReference type="NCBI Taxonomy" id="94627"/>
    <lineage>
        <taxon>Bacteria</taxon>
        <taxon>Pseudomonadati</taxon>
        <taxon>Pseudomonadota</taxon>
        <taxon>Alphaproteobacteria</taxon>
        <taxon>Hyphomicrobiales</taxon>
        <taxon>Brucellaceae</taxon>
        <taxon>Brucella/Ochrobactrum group</taxon>
        <taxon>Brucella</taxon>
    </lineage>
</organism>
<dbReference type="EMBL" id="NNRL01000158">
    <property type="protein sequence ID" value="OYR13274.1"/>
    <property type="molecule type" value="Genomic_DNA"/>
</dbReference>
<keyword evidence="2" id="KW-1185">Reference proteome</keyword>